<reference evidence="2" key="1">
    <citation type="submission" date="2020-12" db="EMBL/GenBank/DDBJ databases">
        <title>WGS assembly of Carya illinoinensis cv. Pawnee.</title>
        <authorList>
            <person name="Platts A."/>
            <person name="Shu S."/>
            <person name="Wright S."/>
            <person name="Barry K."/>
            <person name="Edger P."/>
            <person name="Pires J.C."/>
            <person name="Schmutz J."/>
        </authorList>
    </citation>
    <scope>NUCLEOTIDE SEQUENCE</scope>
    <source>
        <tissue evidence="2">Leaf</tissue>
    </source>
</reference>
<protein>
    <recommendedName>
        <fullName evidence="5">Josephin-like protein</fullName>
    </recommendedName>
</protein>
<proteinExistence type="predicted"/>
<dbReference type="PANTHER" id="PTHR34355:SF7">
    <property type="entry name" value="JOSEPHIN PROTEIN-LIKE PROTEIN"/>
    <property type="match status" value="1"/>
</dbReference>
<gene>
    <name evidence="2" type="ORF">CIPAW_13G080500</name>
    <name evidence="3" type="ORF">I3842_13G079200</name>
</gene>
<evidence type="ECO:0008006" key="5">
    <source>
        <dbReference type="Google" id="ProtNLM"/>
    </source>
</evidence>
<comment type="caution">
    <text evidence="2">The sequence shown here is derived from an EMBL/GenBank/DDBJ whole genome shotgun (WGS) entry which is preliminary data.</text>
</comment>
<dbReference type="EMBL" id="CM031837">
    <property type="protein sequence ID" value="KAG6681176.1"/>
    <property type="molecule type" value="Genomic_DNA"/>
</dbReference>
<feature type="region of interest" description="Disordered" evidence="1">
    <location>
        <begin position="1"/>
        <end position="30"/>
    </location>
</feature>
<organism evidence="2 4">
    <name type="scientific">Carya illinoinensis</name>
    <name type="common">Pecan</name>
    <dbReference type="NCBI Taxonomy" id="32201"/>
    <lineage>
        <taxon>Eukaryota</taxon>
        <taxon>Viridiplantae</taxon>
        <taxon>Streptophyta</taxon>
        <taxon>Embryophyta</taxon>
        <taxon>Tracheophyta</taxon>
        <taxon>Spermatophyta</taxon>
        <taxon>Magnoliopsida</taxon>
        <taxon>eudicotyledons</taxon>
        <taxon>Gunneridae</taxon>
        <taxon>Pentapetalae</taxon>
        <taxon>rosids</taxon>
        <taxon>fabids</taxon>
        <taxon>Fagales</taxon>
        <taxon>Juglandaceae</taxon>
        <taxon>Carya</taxon>
    </lineage>
</organism>
<dbReference type="EMBL" id="CM031821">
    <property type="protein sequence ID" value="KAG6631280.1"/>
    <property type="molecule type" value="Genomic_DNA"/>
</dbReference>
<accession>A0A8T1NRB7</accession>
<dbReference type="AlphaFoldDB" id="A0A8T1NRB7"/>
<dbReference type="Proteomes" id="UP000811246">
    <property type="component" value="Chromosome 13"/>
</dbReference>
<sequence length="115" mass="12847">MDRTRTTPYSSCKQDCSKRVSSENSGSTTHCRFKLPKGSKLPMRFLKQLAAQVVRTLHSVSIRRRHSPNDSSLGRSKPFVAPVDSQRTEAIEDCIEFINSSSSFSRSNSVTAKHS</sequence>
<evidence type="ECO:0000313" key="2">
    <source>
        <dbReference type="EMBL" id="KAG6631280.1"/>
    </source>
</evidence>
<dbReference type="Proteomes" id="UP000811609">
    <property type="component" value="Chromosome 13"/>
</dbReference>
<evidence type="ECO:0000313" key="3">
    <source>
        <dbReference type="EMBL" id="KAG6681176.1"/>
    </source>
</evidence>
<dbReference type="PANTHER" id="PTHR34355">
    <property type="entry name" value="JOSEPHIN-LIKE PROTEIN"/>
    <property type="match status" value="1"/>
</dbReference>
<feature type="compositionally biased region" description="Polar residues" evidence="1">
    <location>
        <begin position="1"/>
        <end position="14"/>
    </location>
</feature>
<evidence type="ECO:0000313" key="4">
    <source>
        <dbReference type="Proteomes" id="UP000811609"/>
    </source>
</evidence>
<feature type="region of interest" description="Disordered" evidence="1">
    <location>
        <begin position="62"/>
        <end position="81"/>
    </location>
</feature>
<name>A0A8T1NRB7_CARIL</name>
<dbReference type="OrthoDB" id="847636at2759"/>
<keyword evidence="4" id="KW-1185">Reference proteome</keyword>
<evidence type="ECO:0000256" key="1">
    <source>
        <dbReference type="SAM" id="MobiDB-lite"/>
    </source>
</evidence>
<reference evidence="3" key="2">
    <citation type="submission" date="2021-01" db="EMBL/GenBank/DDBJ databases">
        <authorList>
            <person name="Lovell J.T."/>
            <person name="Bentley N."/>
            <person name="Bhattarai G."/>
            <person name="Jenkins J.W."/>
            <person name="Sreedasyam A."/>
            <person name="Alarcon Y."/>
            <person name="Bock C."/>
            <person name="Boston L."/>
            <person name="Carlson J."/>
            <person name="Cervantes K."/>
            <person name="Clermont K."/>
            <person name="Krom N."/>
            <person name="Kubenka K."/>
            <person name="Mamidi S."/>
            <person name="Mattison C."/>
            <person name="Monteros M."/>
            <person name="Pisani C."/>
            <person name="Plott C."/>
            <person name="Rajasekar S."/>
            <person name="Rhein H.S."/>
            <person name="Rohla C."/>
            <person name="Song M."/>
            <person name="Hilaire R.S."/>
            <person name="Shu S."/>
            <person name="Wells L."/>
            <person name="Wang X."/>
            <person name="Webber J."/>
            <person name="Heerema R.J."/>
            <person name="Klein P."/>
            <person name="Conner P."/>
            <person name="Grauke L."/>
            <person name="Grimwood J."/>
            <person name="Schmutz J."/>
            <person name="Randall J.J."/>
        </authorList>
    </citation>
    <scope>NUCLEOTIDE SEQUENCE</scope>
    <source>
        <tissue evidence="3">Leaf</tissue>
    </source>
</reference>